<dbReference type="Proteomes" id="UP000078572">
    <property type="component" value="Chromosome 1"/>
</dbReference>
<dbReference type="EMBL" id="CP016022">
    <property type="protein sequence ID" value="ANJ73748.1"/>
    <property type="molecule type" value="Genomic_DNA"/>
</dbReference>
<dbReference type="STRING" id="190721.ACS15_3202"/>
<evidence type="ECO:0000313" key="1">
    <source>
        <dbReference type="EMBL" id="ANJ73748.1"/>
    </source>
</evidence>
<reference evidence="2" key="1">
    <citation type="submission" date="2016-06" db="EMBL/GenBank/DDBJ databases">
        <authorList>
            <person name="Xu Y."/>
            <person name="Nagy A."/>
            <person name="Yan X."/>
            <person name="Kim S.W."/>
            <person name="Haley B."/>
            <person name="Liu N.T."/>
            <person name="Nou X."/>
        </authorList>
    </citation>
    <scope>NUCLEOTIDE SEQUENCE [LARGE SCALE GENOMIC DNA]</scope>
    <source>
        <strain evidence="2">ATCC 49129</strain>
    </source>
</reference>
<gene>
    <name evidence="1" type="ORF">A9Y76_15325</name>
</gene>
<dbReference type="GeneID" id="61527390"/>
<name>A0A192A089_9RALS</name>
<accession>A0A192A089</accession>
<dbReference type="RefSeq" id="WP_064805341.1">
    <property type="nucleotide sequence ID" value="NZ_CP016022.1"/>
</dbReference>
<proteinExistence type="predicted"/>
<keyword evidence="2" id="KW-1185">Reference proteome</keyword>
<protein>
    <submittedName>
        <fullName evidence="1">Uncharacterized protein</fullName>
    </submittedName>
</protein>
<organism evidence="1 2">
    <name type="scientific">Ralstonia insidiosa</name>
    <dbReference type="NCBI Taxonomy" id="190721"/>
    <lineage>
        <taxon>Bacteria</taxon>
        <taxon>Pseudomonadati</taxon>
        <taxon>Pseudomonadota</taxon>
        <taxon>Betaproteobacteria</taxon>
        <taxon>Burkholderiales</taxon>
        <taxon>Burkholderiaceae</taxon>
        <taxon>Ralstonia</taxon>
    </lineage>
</organism>
<evidence type="ECO:0000313" key="2">
    <source>
        <dbReference type="Proteomes" id="UP000078572"/>
    </source>
</evidence>
<dbReference type="AlphaFoldDB" id="A0A192A089"/>
<sequence>MRMTHLLFPLTVGLLAVPASAFAAPPDSLMPATAAAAAADKVYPPLPSLAMLPPGGGGGSEIEPAPAARTRGSRRKATFVQVRKAAEPVPRMVVSEATHTYLAGIEHQLEAALQK</sequence>
<dbReference type="OrthoDB" id="8926653at2"/>